<reference evidence="2 3" key="1">
    <citation type="journal article" date="2016" name="Nat. Commun.">
        <title>Extremotolerant tardigrade genome and improved radiotolerance of human cultured cells by tardigrade-unique protein.</title>
        <authorList>
            <person name="Hashimoto T."/>
            <person name="Horikawa D.D."/>
            <person name="Saito Y."/>
            <person name="Kuwahara H."/>
            <person name="Kozuka-Hata H."/>
            <person name="Shin-I T."/>
            <person name="Minakuchi Y."/>
            <person name="Ohishi K."/>
            <person name="Motoyama A."/>
            <person name="Aizu T."/>
            <person name="Enomoto A."/>
            <person name="Kondo K."/>
            <person name="Tanaka S."/>
            <person name="Hara Y."/>
            <person name="Koshikawa S."/>
            <person name="Sagara H."/>
            <person name="Miura T."/>
            <person name="Yokobori S."/>
            <person name="Miyagawa K."/>
            <person name="Suzuki Y."/>
            <person name="Kubo T."/>
            <person name="Oyama M."/>
            <person name="Kohara Y."/>
            <person name="Fujiyama A."/>
            <person name="Arakawa K."/>
            <person name="Katayama T."/>
            <person name="Toyoda A."/>
            <person name="Kunieda T."/>
        </authorList>
    </citation>
    <scope>NUCLEOTIDE SEQUENCE [LARGE SCALE GENOMIC DNA]</scope>
    <source>
        <strain evidence="2 3">YOKOZUNA-1</strain>
    </source>
</reference>
<evidence type="ECO:0000256" key="1">
    <source>
        <dbReference type="SAM" id="MobiDB-lite"/>
    </source>
</evidence>
<organism evidence="2 3">
    <name type="scientific">Ramazzottius varieornatus</name>
    <name type="common">Water bear</name>
    <name type="synonym">Tardigrade</name>
    <dbReference type="NCBI Taxonomy" id="947166"/>
    <lineage>
        <taxon>Eukaryota</taxon>
        <taxon>Metazoa</taxon>
        <taxon>Ecdysozoa</taxon>
        <taxon>Tardigrada</taxon>
        <taxon>Eutardigrada</taxon>
        <taxon>Parachela</taxon>
        <taxon>Hypsibioidea</taxon>
        <taxon>Ramazzottiidae</taxon>
        <taxon>Ramazzottius</taxon>
    </lineage>
</organism>
<proteinExistence type="predicted"/>
<feature type="compositionally biased region" description="Basic and acidic residues" evidence="1">
    <location>
        <begin position="72"/>
        <end position="83"/>
    </location>
</feature>
<gene>
    <name evidence="2" type="primary">RvY_18342-1</name>
    <name evidence="2" type="synonym">RvY_18342.1</name>
    <name evidence="2" type="ORF">RvY_18342</name>
</gene>
<comment type="caution">
    <text evidence="2">The sequence shown here is derived from an EMBL/GenBank/DDBJ whole genome shotgun (WGS) entry which is preliminary data.</text>
</comment>
<dbReference type="EMBL" id="BDGG01000018">
    <property type="protein sequence ID" value="GAV08683.1"/>
    <property type="molecule type" value="Genomic_DNA"/>
</dbReference>
<dbReference type="AlphaFoldDB" id="A0A1D1W726"/>
<dbReference type="Proteomes" id="UP000186922">
    <property type="component" value="Unassembled WGS sequence"/>
</dbReference>
<accession>A0A1D1W726</accession>
<feature type="compositionally biased region" description="Low complexity" evidence="1">
    <location>
        <begin position="101"/>
        <end position="117"/>
    </location>
</feature>
<feature type="region of interest" description="Disordered" evidence="1">
    <location>
        <begin position="223"/>
        <end position="252"/>
    </location>
</feature>
<evidence type="ECO:0000313" key="2">
    <source>
        <dbReference type="EMBL" id="GAV08683.1"/>
    </source>
</evidence>
<sequence>MTAGASFLPSHLTRSAVRQRPLRCKEKEHGLRMAEETVDPTTVADRVEFTKMLKKREKEAIRNQMNANKIFNKQEEERKERSRQTGKAWQVALGGLKKAHSPSQSTNSTTSSMETHTGASGSKEEESIPPSSVTTQHSLTSILSGQAGRWVPPSAAEPKKDETPEEVVDVPESGGGSGFARLMKTTKAKSQNANSEVGSSTVADSLAVTVIPVVHDYQLKSREEGYSEKSESVAMSEVVPAGKGGAPPPEHVKLMEDASSFRAAMERRRQRSFALQHNAATTSK</sequence>
<protein>
    <submittedName>
        <fullName evidence="2">Uncharacterized protein</fullName>
    </submittedName>
</protein>
<feature type="region of interest" description="Disordered" evidence="1">
    <location>
        <begin position="64"/>
        <end position="178"/>
    </location>
</feature>
<keyword evidence="3" id="KW-1185">Reference proteome</keyword>
<name>A0A1D1W726_RAMVA</name>
<feature type="compositionally biased region" description="Polar residues" evidence="1">
    <location>
        <begin position="129"/>
        <end position="144"/>
    </location>
</feature>
<evidence type="ECO:0000313" key="3">
    <source>
        <dbReference type="Proteomes" id="UP000186922"/>
    </source>
</evidence>